<dbReference type="CDD" id="cd00383">
    <property type="entry name" value="trans_reg_C"/>
    <property type="match status" value="1"/>
</dbReference>
<keyword evidence="3" id="KW-0902">Two-component regulatory system</keyword>
<evidence type="ECO:0000256" key="9">
    <source>
        <dbReference type="PROSITE-ProRule" id="PRU01091"/>
    </source>
</evidence>
<keyword evidence="13" id="KW-1185">Reference proteome</keyword>
<dbReference type="Gene3D" id="1.10.10.10">
    <property type="entry name" value="Winged helix-like DNA-binding domain superfamily/Winged helix DNA-binding domain"/>
    <property type="match status" value="1"/>
</dbReference>
<organism evidence="12 13">
    <name type="scientific">Clostridium paridis</name>
    <dbReference type="NCBI Taxonomy" id="2803863"/>
    <lineage>
        <taxon>Bacteria</taxon>
        <taxon>Bacillati</taxon>
        <taxon>Bacillota</taxon>
        <taxon>Clostridia</taxon>
        <taxon>Eubacteriales</taxon>
        <taxon>Clostridiaceae</taxon>
        <taxon>Clostridium</taxon>
    </lineage>
</organism>
<dbReference type="InterPro" id="IPR036388">
    <property type="entry name" value="WH-like_DNA-bd_sf"/>
</dbReference>
<dbReference type="CDD" id="cd17574">
    <property type="entry name" value="REC_OmpR"/>
    <property type="match status" value="1"/>
</dbReference>
<dbReference type="SUPFAM" id="SSF52172">
    <property type="entry name" value="CheY-like"/>
    <property type="match status" value="1"/>
</dbReference>
<proteinExistence type="predicted"/>
<dbReference type="InterPro" id="IPR001789">
    <property type="entry name" value="Sig_transdc_resp-reg_receiver"/>
</dbReference>
<evidence type="ECO:0000256" key="7">
    <source>
        <dbReference type="ARBA" id="ARBA00024867"/>
    </source>
</evidence>
<evidence type="ECO:0000256" key="1">
    <source>
        <dbReference type="ARBA" id="ARBA00018672"/>
    </source>
</evidence>
<keyword evidence="5 9" id="KW-0238">DNA-binding</keyword>
<keyword evidence="6" id="KW-0804">Transcription</keyword>
<evidence type="ECO:0000256" key="8">
    <source>
        <dbReference type="PROSITE-ProRule" id="PRU00169"/>
    </source>
</evidence>
<comment type="caution">
    <text evidence="12">The sequence shown here is derived from an EMBL/GenBank/DDBJ whole genome shotgun (WGS) entry which is preliminary data.</text>
</comment>
<dbReference type="RefSeq" id="WP_202767149.1">
    <property type="nucleotide sequence ID" value="NZ_JAESWA010000022.1"/>
</dbReference>
<dbReference type="Gene3D" id="6.10.250.690">
    <property type="match status" value="1"/>
</dbReference>
<evidence type="ECO:0000313" key="13">
    <source>
        <dbReference type="Proteomes" id="UP000623681"/>
    </source>
</evidence>
<dbReference type="InterPro" id="IPR011006">
    <property type="entry name" value="CheY-like_superfamily"/>
</dbReference>
<dbReference type="FunFam" id="1.10.10.10:FF:000018">
    <property type="entry name" value="DNA-binding response regulator ResD"/>
    <property type="match status" value="1"/>
</dbReference>
<evidence type="ECO:0000256" key="3">
    <source>
        <dbReference type="ARBA" id="ARBA00023012"/>
    </source>
</evidence>
<feature type="domain" description="Response regulatory" evidence="10">
    <location>
        <begin position="4"/>
        <end position="117"/>
    </location>
</feature>
<feature type="DNA-binding region" description="OmpR/PhoB-type" evidence="9">
    <location>
        <begin position="125"/>
        <end position="221"/>
    </location>
</feature>
<evidence type="ECO:0000256" key="5">
    <source>
        <dbReference type="ARBA" id="ARBA00023125"/>
    </source>
</evidence>
<protein>
    <recommendedName>
        <fullName evidence="1">Stage 0 sporulation protein A homolog</fullName>
    </recommendedName>
</protein>
<evidence type="ECO:0000259" key="11">
    <source>
        <dbReference type="PROSITE" id="PS51755"/>
    </source>
</evidence>
<name>A0A937FEK6_9CLOT</name>
<dbReference type="SMART" id="SM00862">
    <property type="entry name" value="Trans_reg_C"/>
    <property type="match status" value="1"/>
</dbReference>
<dbReference type="SMART" id="SM00448">
    <property type="entry name" value="REC"/>
    <property type="match status" value="1"/>
</dbReference>
<keyword evidence="4" id="KW-0805">Transcription regulation</keyword>
<comment type="function">
    <text evidence="7">May play the central regulatory role in sporulation. It may be an element of the effector pathway responsible for the activation of sporulation genes in response to nutritional stress. Spo0A may act in concert with spo0H (a sigma factor) to control the expression of some genes that are critical to the sporulation process.</text>
</comment>
<dbReference type="EMBL" id="JAESWA010000022">
    <property type="protein sequence ID" value="MBL4931763.1"/>
    <property type="molecule type" value="Genomic_DNA"/>
</dbReference>
<dbReference type="GO" id="GO:0006355">
    <property type="term" value="P:regulation of DNA-templated transcription"/>
    <property type="evidence" value="ECO:0007669"/>
    <property type="project" value="InterPro"/>
</dbReference>
<dbReference type="PANTHER" id="PTHR48111:SF21">
    <property type="entry name" value="DNA-BINDING DUAL MASTER TRANSCRIPTIONAL REGULATOR RPAA"/>
    <property type="match status" value="1"/>
</dbReference>
<dbReference type="GO" id="GO:0005829">
    <property type="term" value="C:cytosol"/>
    <property type="evidence" value="ECO:0007669"/>
    <property type="project" value="TreeGrafter"/>
</dbReference>
<dbReference type="GO" id="GO:0032993">
    <property type="term" value="C:protein-DNA complex"/>
    <property type="evidence" value="ECO:0007669"/>
    <property type="project" value="TreeGrafter"/>
</dbReference>
<keyword evidence="2 8" id="KW-0597">Phosphoprotein</keyword>
<dbReference type="Pfam" id="PF00486">
    <property type="entry name" value="Trans_reg_C"/>
    <property type="match status" value="1"/>
</dbReference>
<dbReference type="InterPro" id="IPR001867">
    <property type="entry name" value="OmpR/PhoB-type_DNA-bd"/>
</dbReference>
<dbReference type="AlphaFoldDB" id="A0A937FEK6"/>
<evidence type="ECO:0000256" key="4">
    <source>
        <dbReference type="ARBA" id="ARBA00023015"/>
    </source>
</evidence>
<dbReference type="PANTHER" id="PTHR48111">
    <property type="entry name" value="REGULATOR OF RPOS"/>
    <property type="match status" value="1"/>
</dbReference>
<dbReference type="PROSITE" id="PS50110">
    <property type="entry name" value="RESPONSE_REGULATORY"/>
    <property type="match status" value="1"/>
</dbReference>
<dbReference type="GO" id="GO:0000976">
    <property type="term" value="F:transcription cis-regulatory region binding"/>
    <property type="evidence" value="ECO:0007669"/>
    <property type="project" value="TreeGrafter"/>
</dbReference>
<dbReference type="InterPro" id="IPR039420">
    <property type="entry name" value="WalR-like"/>
</dbReference>
<feature type="domain" description="OmpR/PhoB-type" evidence="11">
    <location>
        <begin position="125"/>
        <end position="221"/>
    </location>
</feature>
<reference evidence="12" key="1">
    <citation type="submission" date="2021-01" db="EMBL/GenBank/DDBJ databases">
        <title>Genome public.</title>
        <authorList>
            <person name="Liu C."/>
            <person name="Sun Q."/>
        </authorList>
    </citation>
    <scope>NUCLEOTIDE SEQUENCE</scope>
    <source>
        <strain evidence="12">YIM B02565</strain>
    </source>
</reference>
<sequence>MKGKILIIEDEKKLAEVMMLYLKNEGYDVVVATDGAKGEEAIDDNEYDIIILDIMMPEKDGWSLLRKIKNKGDTPVIITTARGEEEDRIFGLELGAVDYMVKPISMKELILRVGLRIKKNTTEVQEEFKFENMSISEEKRIVTENGNELTLTPKEFDLLMFLCKNPEQVFKREQLLQKVWSYDFMGDTRTVDTHIKNLREKIKYCNKHIKTVWGVGYKLQLKIEE</sequence>
<dbReference type="PROSITE" id="PS51755">
    <property type="entry name" value="OMPR_PHOB"/>
    <property type="match status" value="1"/>
</dbReference>
<accession>A0A937FEK6</accession>
<evidence type="ECO:0000256" key="6">
    <source>
        <dbReference type="ARBA" id="ARBA00023163"/>
    </source>
</evidence>
<dbReference type="Pfam" id="PF00072">
    <property type="entry name" value="Response_reg"/>
    <property type="match status" value="1"/>
</dbReference>
<evidence type="ECO:0000256" key="2">
    <source>
        <dbReference type="ARBA" id="ARBA00022553"/>
    </source>
</evidence>
<dbReference type="GO" id="GO:0000156">
    <property type="term" value="F:phosphorelay response regulator activity"/>
    <property type="evidence" value="ECO:0007669"/>
    <property type="project" value="TreeGrafter"/>
</dbReference>
<feature type="modified residue" description="4-aspartylphosphate" evidence="8">
    <location>
        <position position="53"/>
    </location>
</feature>
<gene>
    <name evidence="12" type="ORF">JK634_08105</name>
</gene>
<dbReference type="Gene3D" id="3.40.50.2300">
    <property type="match status" value="1"/>
</dbReference>
<dbReference type="FunFam" id="3.40.50.2300:FF:000001">
    <property type="entry name" value="DNA-binding response regulator PhoB"/>
    <property type="match status" value="1"/>
</dbReference>
<evidence type="ECO:0000259" key="10">
    <source>
        <dbReference type="PROSITE" id="PS50110"/>
    </source>
</evidence>
<evidence type="ECO:0000313" key="12">
    <source>
        <dbReference type="EMBL" id="MBL4931763.1"/>
    </source>
</evidence>
<dbReference type="Proteomes" id="UP000623681">
    <property type="component" value="Unassembled WGS sequence"/>
</dbReference>